<dbReference type="InterPro" id="IPR001387">
    <property type="entry name" value="Cro/C1-type_HTH"/>
</dbReference>
<dbReference type="KEGG" id="sesp:BN6_05930"/>
<dbReference type="AlphaFoldDB" id="K0JRF1"/>
<dbReference type="Pfam" id="PF19054">
    <property type="entry name" value="DUF5753"/>
    <property type="match status" value="1"/>
</dbReference>
<dbReference type="Gene3D" id="1.10.260.40">
    <property type="entry name" value="lambda repressor-like DNA-binding domains"/>
    <property type="match status" value="1"/>
</dbReference>
<dbReference type="PROSITE" id="PS50943">
    <property type="entry name" value="HTH_CROC1"/>
    <property type="match status" value="1"/>
</dbReference>
<evidence type="ECO:0000313" key="3">
    <source>
        <dbReference type="Proteomes" id="UP000006281"/>
    </source>
</evidence>
<dbReference type="RefSeq" id="WP_015098036.1">
    <property type="nucleotide sequence ID" value="NC_019673.1"/>
</dbReference>
<dbReference type="BioCyc" id="SESP1179773:BN6_RS02920-MONOMER"/>
<dbReference type="OrthoDB" id="3687959at2"/>
<dbReference type="SMART" id="SM00530">
    <property type="entry name" value="HTH_XRE"/>
    <property type="match status" value="1"/>
</dbReference>
<dbReference type="InterPro" id="IPR010982">
    <property type="entry name" value="Lambda_DNA-bd_dom_sf"/>
</dbReference>
<gene>
    <name evidence="2" type="ordered locus">BN6_05930</name>
</gene>
<dbReference type="CDD" id="cd00093">
    <property type="entry name" value="HTH_XRE"/>
    <property type="match status" value="1"/>
</dbReference>
<organism evidence="2 3">
    <name type="scientific">Saccharothrix espanaensis (strain ATCC 51144 / DSM 44229 / JCM 9112 / NBRC 15066 / NRRL 15764)</name>
    <dbReference type="NCBI Taxonomy" id="1179773"/>
    <lineage>
        <taxon>Bacteria</taxon>
        <taxon>Bacillati</taxon>
        <taxon>Actinomycetota</taxon>
        <taxon>Actinomycetes</taxon>
        <taxon>Pseudonocardiales</taxon>
        <taxon>Pseudonocardiaceae</taxon>
        <taxon>Saccharothrix</taxon>
    </lineage>
</organism>
<dbReference type="Pfam" id="PF13560">
    <property type="entry name" value="HTH_31"/>
    <property type="match status" value="1"/>
</dbReference>
<evidence type="ECO:0000313" key="2">
    <source>
        <dbReference type="EMBL" id="CCH27922.1"/>
    </source>
</evidence>
<dbReference type="eggNOG" id="COG1426">
    <property type="taxonomic scope" value="Bacteria"/>
</dbReference>
<dbReference type="Proteomes" id="UP000006281">
    <property type="component" value="Chromosome"/>
</dbReference>
<evidence type="ECO:0000259" key="1">
    <source>
        <dbReference type="PROSITE" id="PS50943"/>
    </source>
</evidence>
<name>K0JRF1_SACES</name>
<protein>
    <recommendedName>
        <fullName evidence="1">HTH cro/C1-type domain-containing protein</fullName>
    </recommendedName>
</protein>
<feature type="domain" description="HTH cro/C1-type" evidence="1">
    <location>
        <begin position="17"/>
        <end position="72"/>
    </location>
</feature>
<accession>K0JRF1</accession>
<dbReference type="EMBL" id="HE804045">
    <property type="protein sequence ID" value="CCH27922.1"/>
    <property type="molecule type" value="Genomic_DNA"/>
</dbReference>
<dbReference type="STRING" id="1179773.BN6_05930"/>
<dbReference type="PATRIC" id="fig|1179773.3.peg.597"/>
<proteinExistence type="predicted"/>
<dbReference type="HOGENOM" id="CLU_055817_1_0_11"/>
<dbReference type="GO" id="GO:0003677">
    <property type="term" value="F:DNA binding"/>
    <property type="evidence" value="ECO:0007669"/>
    <property type="project" value="InterPro"/>
</dbReference>
<dbReference type="InterPro" id="IPR043917">
    <property type="entry name" value="DUF5753"/>
</dbReference>
<keyword evidence="3" id="KW-1185">Reference proteome</keyword>
<sequence length="280" mass="30427">MPRKAAGAHERALGAELRGLREATTPKLTVTAAAARLGWSKSMLSNLENGKRKISGAEVDALLAVYRVADDRRAALVRRAERGQGPGLWEHDLPGLPPETNALAGYEQEATRIVDWEPLLVPDLVQTMEYTRAFLTGDGVDARDVEVRLMARLRRQQVLGGGVEYVALVGEAALRTAVGGRRVMADQWRHVLRATEIPGVRFGIVPSAAVHPGLIGPFRLLEFPSATPVAHVELRRSAVFLERAEATPYVTAATRVEAVTLGLGDSFRLVSARITELEGY</sequence>
<reference evidence="2 3" key="1">
    <citation type="journal article" date="2012" name="BMC Genomics">
        <title>Complete genome sequence of Saccharothrix espanaensis DSM 44229T and comparison to the other completely sequenced Pseudonocardiaceae.</title>
        <authorList>
            <person name="Strobel T."/>
            <person name="Al-Dilaimi A."/>
            <person name="Blom J."/>
            <person name="Gessner A."/>
            <person name="Kalinowski J."/>
            <person name="Luzhetska M."/>
            <person name="Puhler A."/>
            <person name="Szczepanowski R."/>
            <person name="Bechthold A."/>
            <person name="Ruckert C."/>
        </authorList>
    </citation>
    <scope>NUCLEOTIDE SEQUENCE [LARGE SCALE GENOMIC DNA]</scope>
    <source>
        <strain evidence="3">ATCC 51144 / DSM 44229 / JCM 9112 / NBRC 15066 / NRRL 15764</strain>
    </source>
</reference>
<dbReference type="SUPFAM" id="SSF47413">
    <property type="entry name" value="lambda repressor-like DNA-binding domains"/>
    <property type="match status" value="1"/>
</dbReference>